<gene>
    <name evidence="2" type="ORF">AT9943_LOCUS14196</name>
</gene>
<dbReference type="InterPro" id="IPR006598">
    <property type="entry name" value="CAP10"/>
</dbReference>
<protein>
    <submittedName>
        <fullName evidence="2">(thale cress) hypothetical protein</fullName>
    </submittedName>
</protein>
<evidence type="ECO:0000259" key="1">
    <source>
        <dbReference type="SMART" id="SM00672"/>
    </source>
</evidence>
<name>A0A7G2EVJ8_ARATH</name>
<dbReference type="Pfam" id="PF05686">
    <property type="entry name" value="Glyco_transf_90"/>
    <property type="match status" value="3"/>
</dbReference>
<dbReference type="SMART" id="SM00672">
    <property type="entry name" value="CAP10"/>
    <property type="match status" value="2"/>
</dbReference>
<reference evidence="2 3" key="1">
    <citation type="submission" date="2020-09" db="EMBL/GenBank/DDBJ databases">
        <authorList>
            <person name="Ashkenazy H."/>
        </authorList>
    </citation>
    <scope>NUCLEOTIDE SEQUENCE [LARGE SCALE GENOMIC DNA]</scope>
    <source>
        <strain evidence="3">cv. Cdm-0</strain>
    </source>
</reference>
<organism evidence="2 3">
    <name type="scientific">Arabidopsis thaliana</name>
    <name type="common">Mouse-ear cress</name>
    <dbReference type="NCBI Taxonomy" id="3702"/>
    <lineage>
        <taxon>Eukaryota</taxon>
        <taxon>Viridiplantae</taxon>
        <taxon>Streptophyta</taxon>
        <taxon>Embryophyta</taxon>
        <taxon>Tracheophyta</taxon>
        <taxon>Spermatophyta</taxon>
        <taxon>Magnoliopsida</taxon>
        <taxon>eudicotyledons</taxon>
        <taxon>Gunneridae</taxon>
        <taxon>Pentapetalae</taxon>
        <taxon>rosids</taxon>
        <taxon>malvids</taxon>
        <taxon>Brassicales</taxon>
        <taxon>Brassicaceae</taxon>
        <taxon>Camelineae</taxon>
        <taxon>Arabidopsis</taxon>
    </lineage>
</organism>
<accession>A0A7G2EVJ8</accession>
<dbReference type="PANTHER" id="PTHR12203">
    <property type="entry name" value="KDEL LYS-ASP-GLU-LEU CONTAINING - RELATED"/>
    <property type="match status" value="1"/>
</dbReference>
<feature type="domain" description="Glycosyl transferase CAP10" evidence="1">
    <location>
        <begin position="50"/>
        <end position="298"/>
    </location>
</feature>
<dbReference type="InterPro" id="IPR051091">
    <property type="entry name" value="O-Glucosyltr/Glycosyltrsf_90"/>
</dbReference>
<sequence length="769" mass="91198">MIEEASRTAHFRLVIRNGKAYVKRYKKSIQTRDEFTLWGILQLLRWYPGKLPDLELMFDADDRPVVRSVDFIGQQKEPPPVFRYCSDDASLDIVFPDWSFWGWAEVNVKPWGKSLEAIKEGNSMTQWKDRVAYAYWRGNPYVDPGRGDLLKCNATEHEEWNTRLYIQDWDKETKEGFKNSNLENQCTHRYKIYIEGWAWSVSEKYIMACDSMTLYVKPRFYDFYIRGMMPLQHYWPIRDDSKCTSLKFAVHWGNTHEDKAREIGEVGSRFIREEVNMQYVYDYMFHLLKEYATLLKFKPEIPLDAEEITPDSMGCPATERWRDFKAESMIISPSEESPCEMLPPYDPLALKEVLERKANLTRQIAIKIPLNCTSLNSNTTQTCPSNYPTKFEPAISSSETCPDYFKWIHRDLKVWQKTGITRETLERARPNAHFRIVIKSGRLYVHQYEKAFQTRDVFTIWGILQLLRMYPGQIPDLELLFLCHDRPAIWKRDLKKKRKDTWPPPPLFHYCGHRDAYDIVFPDWSFWGWPELNIKEWNKLSAALKEGNKKVKWEDRVPYAYWKGNPHVSPIRGDLMRCNFSDKYDPMVRLYVQDWRSEIEAGFRGSNLENQCTHRYKIYIEGNAWSVSEKYILSCDSMTLLVKPEYYDFFFRRRQGSEYMMKNLKMKYVYDYMLYVLQGYGKLMKLDVTVPENATEVCSETMACSITDGGRIRQCMDDSLVMSPSVKAACDLPPSYGDYELKKFRKKQESAERKVEQWTNKYWNLRDPK</sequence>
<evidence type="ECO:0000313" key="2">
    <source>
        <dbReference type="EMBL" id="CAD5326430.1"/>
    </source>
</evidence>
<evidence type="ECO:0000313" key="3">
    <source>
        <dbReference type="Proteomes" id="UP000516314"/>
    </source>
</evidence>
<dbReference type="Proteomes" id="UP000516314">
    <property type="component" value="Chromosome 3"/>
</dbReference>
<dbReference type="PANTHER" id="PTHR12203:SF74">
    <property type="entry name" value="GLYCOSYLTRANSFERASE"/>
    <property type="match status" value="1"/>
</dbReference>
<dbReference type="EMBL" id="LR881468">
    <property type="protein sequence ID" value="CAD5326430.1"/>
    <property type="molecule type" value="Genomic_DNA"/>
</dbReference>
<dbReference type="AlphaFoldDB" id="A0A7G2EVJ8"/>
<feature type="domain" description="Glycosyl transferase CAP10" evidence="1">
    <location>
        <begin position="473"/>
        <end position="687"/>
    </location>
</feature>
<proteinExistence type="predicted"/>